<gene>
    <name evidence="5" type="primary">tcbF</name>
    <name evidence="5" type="ORF">DIS24_g9387</name>
</gene>
<dbReference type="InterPro" id="IPR034786">
    <property type="entry name" value="MAR"/>
</dbReference>
<feature type="domain" description="Fe-containing alcohol dehydrogenase-like C-terminal" evidence="4">
    <location>
        <begin position="190"/>
        <end position="374"/>
    </location>
</feature>
<dbReference type="GO" id="GO:0018506">
    <property type="term" value="F:maleylacetate reductase activity"/>
    <property type="evidence" value="ECO:0007669"/>
    <property type="project" value="InterPro"/>
</dbReference>
<protein>
    <submittedName>
        <fullName evidence="5">Maleylacetate reductase</fullName>
    </submittedName>
</protein>
<dbReference type="Pfam" id="PF25137">
    <property type="entry name" value="ADH_Fe_C"/>
    <property type="match status" value="1"/>
</dbReference>
<proteinExistence type="predicted"/>
<dbReference type="Pfam" id="PF00465">
    <property type="entry name" value="Fe-ADH"/>
    <property type="match status" value="1"/>
</dbReference>
<dbReference type="PANTHER" id="PTHR11496:SF105">
    <property type="entry name" value="REDUCTASE, PUTATIVE (AFU_ORTHOLOGUE AFUA_6G07090)-RELATED"/>
    <property type="match status" value="1"/>
</dbReference>
<dbReference type="AlphaFoldDB" id="A0AA39XWL9"/>
<comment type="caution">
    <text evidence="5">The sequence shown here is derived from an EMBL/GenBank/DDBJ whole genome shotgun (WGS) entry which is preliminary data.</text>
</comment>
<reference evidence="5" key="1">
    <citation type="submission" date="2023-06" db="EMBL/GenBank/DDBJ databases">
        <title>Multi-omics analyses reveal the molecular pathogenesis toolkit of Lasiodiplodia hormozganensis, a cross-kingdom pathogen.</title>
        <authorList>
            <person name="Felix C."/>
            <person name="Meneses R."/>
            <person name="Goncalves M.F.M."/>
            <person name="Tilleman L."/>
            <person name="Duarte A.S."/>
            <person name="Jorrin-Novo J.V."/>
            <person name="Van De Peer Y."/>
            <person name="Deforce D."/>
            <person name="Van Nieuwerburgh F."/>
            <person name="Esteves A.C."/>
            <person name="Alves A."/>
        </authorList>
    </citation>
    <scope>NUCLEOTIDE SEQUENCE</scope>
    <source>
        <strain evidence="5">CBS 339.90</strain>
    </source>
</reference>
<dbReference type="Gene3D" id="1.20.1090.10">
    <property type="entry name" value="Dehydroquinate synthase-like - alpha domain"/>
    <property type="match status" value="1"/>
</dbReference>
<dbReference type="GO" id="GO:0005739">
    <property type="term" value="C:mitochondrion"/>
    <property type="evidence" value="ECO:0007669"/>
    <property type="project" value="TreeGrafter"/>
</dbReference>
<sequence length="382" mass="40140">MTTTTTMQPFEYNANPARVIFGPGTLKQLPAELARLRVAAPLLLSTPQQLAQAESLQSLLLASSSSDSDKPITPAGIFAEATMHTPTSVTERALEVVRQSRADAVVSVGGGSTIGLGKALAVRTGLPHVCVPTTYAGSEMTPILGETSEEVGEGGEKKKAKTTRSDPKILPGTVIYDVELTMTLPAGLSATSGVNAIAHAVEAIYARNTNPIITLLALEGTKALATSLPTIIQNPSDTAARTSAQYGAWLCGTCLGSVGMALHHKLCHALGGTLDLPHAETHTIVLPHALAYNAPALPEETLKRLADALPGSEGDPVRGLNVLLGRLGVKRALRDLGMEESGIDVVADVAVRNPYWNPRPVEREGVREVIRRAWAGEEARAV</sequence>
<organism evidence="5 6">
    <name type="scientific">Lasiodiplodia hormozganensis</name>
    <dbReference type="NCBI Taxonomy" id="869390"/>
    <lineage>
        <taxon>Eukaryota</taxon>
        <taxon>Fungi</taxon>
        <taxon>Dikarya</taxon>
        <taxon>Ascomycota</taxon>
        <taxon>Pezizomycotina</taxon>
        <taxon>Dothideomycetes</taxon>
        <taxon>Dothideomycetes incertae sedis</taxon>
        <taxon>Botryosphaeriales</taxon>
        <taxon>Botryosphaeriaceae</taxon>
        <taxon>Lasiodiplodia</taxon>
    </lineage>
</organism>
<keyword evidence="1" id="KW-0560">Oxidoreductase</keyword>
<evidence type="ECO:0000256" key="1">
    <source>
        <dbReference type="ARBA" id="ARBA00023002"/>
    </source>
</evidence>
<evidence type="ECO:0000313" key="5">
    <source>
        <dbReference type="EMBL" id="KAK0640395.1"/>
    </source>
</evidence>
<dbReference type="InterPro" id="IPR039697">
    <property type="entry name" value="Alcohol_dehydrogenase_Fe"/>
</dbReference>
<name>A0AA39XWL9_9PEZI</name>
<accession>A0AA39XWL9</accession>
<dbReference type="Proteomes" id="UP001175001">
    <property type="component" value="Unassembled WGS sequence"/>
</dbReference>
<dbReference type="CDD" id="cd08177">
    <property type="entry name" value="MAR"/>
    <property type="match status" value="1"/>
</dbReference>
<keyword evidence="6" id="KW-1185">Reference proteome</keyword>
<evidence type="ECO:0000259" key="4">
    <source>
        <dbReference type="Pfam" id="PF25137"/>
    </source>
</evidence>
<dbReference type="SUPFAM" id="SSF56796">
    <property type="entry name" value="Dehydroquinate synthase-like"/>
    <property type="match status" value="1"/>
</dbReference>
<evidence type="ECO:0000259" key="3">
    <source>
        <dbReference type="Pfam" id="PF00465"/>
    </source>
</evidence>
<evidence type="ECO:0000313" key="6">
    <source>
        <dbReference type="Proteomes" id="UP001175001"/>
    </source>
</evidence>
<feature type="domain" description="Alcohol dehydrogenase iron-type/glycerol dehydrogenase GldA" evidence="3">
    <location>
        <begin position="16"/>
        <end position="177"/>
    </location>
</feature>
<dbReference type="GO" id="GO:0046872">
    <property type="term" value="F:metal ion binding"/>
    <property type="evidence" value="ECO:0007669"/>
    <property type="project" value="InterPro"/>
</dbReference>
<keyword evidence="2" id="KW-0520">NAD</keyword>
<evidence type="ECO:0000256" key="2">
    <source>
        <dbReference type="ARBA" id="ARBA00023027"/>
    </source>
</evidence>
<dbReference type="GO" id="GO:0004022">
    <property type="term" value="F:alcohol dehydrogenase (NAD+) activity"/>
    <property type="evidence" value="ECO:0007669"/>
    <property type="project" value="TreeGrafter"/>
</dbReference>
<dbReference type="Gene3D" id="3.40.50.1970">
    <property type="match status" value="1"/>
</dbReference>
<dbReference type="InterPro" id="IPR056798">
    <property type="entry name" value="ADH_Fe_C"/>
</dbReference>
<dbReference type="PANTHER" id="PTHR11496">
    <property type="entry name" value="ALCOHOL DEHYDROGENASE"/>
    <property type="match status" value="1"/>
</dbReference>
<dbReference type="InterPro" id="IPR001670">
    <property type="entry name" value="ADH_Fe/GldA"/>
</dbReference>
<dbReference type="EMBL" id="JAUJDW010000082">
    <property type="protein sequence ID" value="KAK0640395.1"/>
    <property type="molecule type" value="Genomic_DNA"/>
</dbReference>